<proteinExistence type="predicted"/>
<dbReference type="InterPro" id="IPR016031">
    <property type="entry name" value="Trp_RNA-bd_attenuator-like_dom"/>
</dbReference>
<dbReference type="PANTHER" id="PTHR43657:SF1">
    <property type="entry name" value="ALTERED INHERITANCE OF MITOCHONDRIA PROTEIN 24, MITOCHONDRIAL"/>
    <property type="match status" value="1"/>
</dbReference>
<organism evidence="2">
    <name type="scientific">mine drainage metagenome</name>
    <dbReference type="NCBI Taxonomy" id="410659"/>
    <lineage>
        <taxon>unclassified sequences</taxon>
        <taxon>metagenomes</taxon>
        <taxon>ecological metagenomes</taxon>
    </lineage>
</organism>
<feature type="domain" description="Zinc-ribbon" evidence="1">
    <location>
        <begin position="3"/>
        <end position="23"/>
    </location>
</feature>
<gene>
    <name evidence="2" type="ORF">CARN1_1770</name>
</gene>
<accession>E6PDY2</accession>
<dbReference type="Pfam" id="PF13240">
    <property type="entry name" value="Zn_Ribbon_1"/>
    <property type="match status" value="1"/>
</dbReference>
<dbReference type="EMBL" id="CABL01000002">
    <property type="protein sequence ID" value="CBH74667.1"/>
    <property type="molecule type" value="Genomic_DNA"/>
</dbReference>
<comment type="caution">
    <text evidence="2">The sequence shown here is derived from an EMBL/GenBank/DDBJ whole genome shotgun (WGS) entry which is preliminary data.</text>
</comment>
<dbReference type="PANTHER" id="PTHR43657">
    <property type="entry name" value="TRYPTOPHAN RNA-BINDING ATTENUATOR PROTEIN-LIKE PROTEIN"/>
    <property type="match status" value="1"/>
</dbReference>
<dbReference type="AlphaFoldDB" id="E6PDY2"/>
<protein>
    <recommendedName>
        <fullName evidence="1">Zinc-ribbon domain-containing protein</fullName>
    </recommendedName>
</protein>
<dbReference type="InterPro" id="IPR036983">
    <property type="entry name" value="AIM24_sf"/>
</dbReference>
<evidence type="ECO:0000259" key="1">
    <source>
        <dbReference type="Pfam" id="PF13240"/>
    </source>
</evidence>
<dbReference type="InterPro" id="IPR002838">
    <property type="entry name" value="AIM24"/>
</dbReference>
<name>E6PDY2_9ZZZZ</name>
<dbReference type="Pfam" id="PF01987">
    <property type="entry name" value="AIM24"/>
    <property type="match status" value="1"/>
</dbReference>
<reference evidence="2" key="1">
    <citation type="submission" date="2009-10" db="EMBL/GenBank/DDBJ databases">
        <title>Diversity of trophic interactions inside an arsenic-rich microbial ecosystem.</title>
        <authorList>
            <person name="Bertin P.N."/>
            <person name="Heinrich-Salmeron A."/>
            <person name="Pelletier E."/>
            <person name="Goulhen-Chollet F."/>
            <person name="Arsene-Ploetze F."/>
            <person name="Gallien S."/>
            <person name="Calteau A."/>
            <person name="Vallenet D."/>
            <person name="Casiot C."/>
            <person name="Chane-Woon-Ming B."/>
            <person name="Giloteaux L."/>
            <person name="Barakat M."/>
            <person name="Bonnefoy V."/>
            <person name="Bruneel O."/>
            <person name="Chandler M."/>
            <person name="Cleiss J."/>
            <person name="Duran R."/>
            <person name="Elbaz-Poulichet F."/>
            <person name="Fonknechten N."/>
            <person name="Lauga B."/>
            <person name="Mornico D."/>
            <person name="Ortet P."/>
            <person name="Schaeffer C."/>
            <person name="Siguier P."/>
            <person name="Alexander Thil Smith A."/>
            <person name="Van Dorsselaer A."/>
            <person name="Weissenbach J."/>
            <person name="Medigue C."/>
            <person name="Le Paslier D."/>
        </authorList>
    </citation>
    <scope>NUCLEOTIDE SEQUENCE</scope>
</reference>
<dbReference type="InterPro" id="IPR026870">
    <property type="entry name" value="Zinc_ribbon_dom"/>
</dbReference>
<evidence type="ECO:0000313" key="2">
    <source>
        <dbReference type="EMBL" id="CBH74667.1"/>
    </source>
</evidence>
<dbReference type="Gene3D" id="3.60.160.10">
    <property type="entry name" value="Mitochondrial biogenesis AIM24"/>
    <property type="match status" value="1"/>
</dbReference>
<sequence>MNCPTCQAAIPAQARFCPNCGAPAASSTGVGGYTEPVAETDNPKEVIRIGDCSIRIEGQLVPVVDVELGASETVYFEHHIVLWKSPQVRLGFMGLKNSAQRFFAGLQIFISTAQGPGNIAFSREAPGQIVALRLAPGQSVDVREHQFLLATGEIEYNYYWQQGIANVLFSRTGLFIDRFVARDREGVLLIHGYGNVFEKNLAAGETLDVEPGGWLWKDSTVRMDTVSVLQSAGGGGLLGALGAAVGGFALQMNRFYGPGRIGIQSMTYHEPAAEGQTQVGGSSNIGNVLGSLFGNKQ</sequence>
<dbReference type="SUPFAM" id="SSF51219">
    <property type="entry name" value="TRAP-like"/>
    <property type="match status" value="1"/>
</dbReference>